<dbReference type="Proteomes" id="UP000697927">
    <property type="component" value="Unassembled WGS sequence"/>
</dbReference>
<dbReference type="Pfam" id="PF15922">
    <property type="entry name" value="YjeJ"/>
    <property type="match status" value="1"/>
</dbReference>
<gene>
    <name evidence="1" type="ORF">E2L00_09905</name>
</gene>
<proteinExistence type="predicted"/>
<protein>
    <submittedName>
        <fullName evidence="1">Uncharacterized protein</fullName>
    </submittedName>
</protein>
<comment type="caution">
    <text evidence="1">The sequence shown here is derived from an EMBL/GenBank/DDBJ whole genome shotgun (WGS) entry which is preliminary data.</text>
</comment>
<dbReference type="EMBL" id="SOYS01000003">
    <property type="protein sequence ID" value="NIY47835.1"/>
    <property type="molecule type" value="Genomic_DNA"/>
</dbReference>
<reference evidence="1 2" key="1">
    <citation type="journal article" date="2020" name="Microorganisms">
        <title>Polyphasic Characterisation of Cedecea colo sp. nov., a New Enteric Bacterium Isolated from the Koala Hindgut.</title>
        <authorList>
            <person name="Boath J.M."/>
            <person name="Dakhal S."/>
            <person name="Van T.T.H."/>
            <person name="Moore R.J."/>
            <person name="Dekiwadia C."/>
            <person name="Macreadie I.G."/>
        </authorList>
    </citation>
    <scope>NUCLEOTIDE SEQUENCE [LARGE SCALE GENOMIC DNA]</scope>
    <source>
        <strain evidence="1 2">ZA</strain>
    </source>
</reference>
<keyword evidence="2" id="KW-1185">Reference proteome</keyword>
<accession>A0ABX0VML8</accession>
<organism evidence="1 2">
    <name type="scientific">Cedecea colo</name>
    <dbReference type="NCBI Taxonomy" id="2552946"/>
    <lineage>
        <taxon>Bacteria</taxon>
        <taxon>Pseudomonadati</taxon>
        <taxon>Pseudomonadota</taxon>
        <taxon>Gammaproteobacteria</taxon>
        <taxon>Enterobacterales</taxon>
        <taxon>Enterobacteriaceae</taxon>
        <taxon>Cedecea</taxon>
    </lineage>
</organism>
<dbReference type="InterPro" id="IPR031810">
    <property type="entry name" value="YjeJ-like"/>
</dbReference>
<name>A0ABX0VML8_9ENTR</name>
<evidence type="ECO:0000313" key="2">
    <source>
        <dbReference type="Proteomes" id="UP000697927"/>
    </source>
</evidence>
<sequence length="278" mass="31450">MGVLTGINTGIIKSPKGVLAIVLKASSTPAIEHLLYLPPDRLQELMFATCSCYRSLQMMHQHEPERIKNKVVADTQALSNNIPGVTLDEIHNPLIERRVTSFIMKHRQDNVRFLFFLQNDEVVTLELTLTQMEYVLTMLLSTVRNAEDAWLTSVCLDANDFTPFYTVDFSNAQHAGIKYQQFDVPDWKSAVFEHYYSIIATQHDGNITCGAIIKAGPALDNSRAGKIGQFLLQNNSLLLPYQKEIAKFDCMMLNVPGNEGDLDRLLRAHLEHRTMKLN</sequence>
<evidence type="ECO:0000313" key="1">
    <source>
        <dbReference type="EMBL" id="NIY47835.1"/>
    </source>
</evidence>
<dbReference type="RefSeq" id="WP_167610463.1">
    <property type="nucleotide sequence ID" value="NZ_SOYS01000003.1"/>
</dbReference>